<keyword evidence="3" id="KW-0472">Membrane</keyword>
<keyword evidence="3" id="KW-0812">Transmembrane</keyword>
<dbReference type="InterPro" id="IPR037029">
    <property type="entry name" value="Alliinase_N_sf"/>
</dbReference>
<evidence type="ECO:0000256" key="3">
    <source>
        <dbReference type="SAM" id="Phobius"/>
    </source>
</evidence>
<sequence length="173" mass="18839">MAKIKDLSFGVCFAGSIALNIFFVTNNLFGIYENKQLSWSQRAGAEAEAVAAVSCSGHGRAYLDGLVVDGKPVCECNTCYEGPHCSHFLPDCAADADSFTLMAAYIWLKCEREEDTNCSAVLLAANIIGRSGSLFDAEDRYVRLSLLKSDDDFNLLLYRLKELVSKEGGADTL</sequence>
<comment type="caution">
    <text evidence="6">The sequence shown here is derived from an EMBL/GenBank/DDBJ whole genome shotgun (WGS) entry which is preliminary data.</text>
</comment>
<feature type="transmembrane region" description="Helical" evidence="3">
    <location>
        <begin position="7"/>
        <end position="32"/>
    </location>
</feature>
<dbReference type="InterPro" id="IPR006947">
    <property type="entry name" value="EGF_alliinase"/>
</dbReference>
<proteinExistence type="predicted"/>
<dbReference type="InterPro" id="IPR015424">
    <property type="entry name" value="PyrdxlP-dep_Trfase"/>
</dbReference>
<comment type="cofactor">
    <cofactor evidence="1">
        <name>pyridoxal 5'-phosphate</name>
        <dbReference type="ChEBI" id="CHEBI:597326"/>
    </cofactor>
</comment>
<evidence type="ECO:0000313" key="6">
    <source>
        <dbReference type="EMBL" id="CAA3004559.1"/>
    </source>
</evidence>
<dbReference type="EMBL" id="CACTIH010006286">
    <property type="protein sequence ID" value="CAA3004559.1"/>
    <property type="molecule type" value="Genomic_DNA"/>
</dbReference>
<keyword evidence="7" id="KW-1185">Reference proteome</keyword>
<feature type="domain" description="Alliinase C-terminal" evidence="5">
    <location>
        <begin position="101"/>
        <end position="164"/>
    </location>
</feature>
<feature type="domain" description="Alliinase EGF-like" evidence="4">
    <location>
        <begin position="38"/>
        <end position="92"/>
    </location>
</feature>
<dbReference type="Pfam" id="PF04863">
    <property type="entry name" value="EGF_alliinase"/>
    <property type="match status" value="1"/>
</dbReference>
<dbReference type="Gene3D" id="2.10.25.30">
    <property type="entry name" value="EGF-like, alliinase"/>
    <property type="match status" value="1"/>
</dbReference>
<dbReference type="SUPFAM" id="SSF53383">
    <property type="entry name" value="PLP-dependent transferases"/>
    <property type="match status" value="1"/>
</dbReference>
<dbReference type="GO" id="GO:0008483">
    <property type="term" value="F:transaminase activity"/>
    <property type="evidence" value="ECO:0007669"/>
    <property type="project" value="UniProtKB-KW"/>
</dbReference>
<dbReference type="GO" id="GO:0016846">
    <property type="term" value="F:carbon-sulfur lyase activity"/>
    <property type="evidence" value="ECO:0007669"/>
    <property type="project" value="InterPro"/>
</dbReference>
<protein>
    <submittedName>
        <fullName evidence="6">Tryptophan aminotransferase-related 4-like</fullName>
    </submittedName>
</protein>
<reference evidence="6 7" key="1">
    <citation type="submission" date="2019-12" db="EMBL/GenBank/DDBJ databases">
        <authorList>
            <person name="Alioto T."/>
            <person name="Alioto T."/>
            <person name="Gomez Garrido J."/>
        </authorList>
    </citation>
    <scope>NUCLEOTIDE SEQUENCE [LARGE SCALE GENOMIC DNA]</scope>
</reference>
<keyword evidence="2 6" id="KW-0808">Transferase</keyword>
<dbReference type="Proteomes" id="UP000594638">
    <property type="component" value="Unassembled WGS sequence"/>
</dbReference>
<name>A0A8S0TGB9_OLEEU</name>
<evidence type="ECO:0000256" key="1">
    <source>
        <dbReference type="ARBA" id="ARBA00001933"/>
    </source>
</evidence>
<evidence type="ECO:0000259" key="4">
    <source>
        <dbReference type="Pfam" id="PF04863"/>
    </source>
</evidence>
<gene>
    <name evidence="6" type="ORF">OLEA9_A063358</name>
</gene>
<evidence type="ECO:0000313" key="7">
    <source>
        <dbReference type="Proteomes" id="UP000594638"/>
    </source>
</evidence>
<keyword evidence="3" id="KW-1133">Transmembrane helix</keyword>
<dbReference type="InterPro" id="IPR006948">
    <property type="entry name" value="Alliinase_C"/>
</dbReference>
<evidence type="ECO:0000259" key="5">
    <source>
        <dbReference type="Pfam" id="PF04864"/>
    </source>
</evidence>
<dbReference type="Gramene" id="OE9A063358T1">
    <property type="protein sequence ID" value="OE9A063358C1"/>
    <property type="gene ID" value="OE9A063358"/>
</dbReference>
<dbReference type="AlphaFoldDB" id="A0A8S0TGB9"/>
<evidence type="ECO:0000256" key="2">
    <source>
        <dbReference type="ARBA" id="ARBA00022576"/>
    </source>
</evidence>
<keyword evidence="2 6" id="KW-0032">Aminotransferase</keyword>
<organism evidence="6 7">
    <name type="scientific">Olea europaea subsp. europaea</name>
    <dbReference type="NCBI Taxonomy" id="158383"/>
    <lineage>
        <taxon>Eukaryota</taxon>
        <taxon>Viridiplantae</taxon>
        <taxon>Streptophyta</taxon>
        <taxon>Embryophyta</taxon>
        <taxon>Tracheophyta</taxon>
        <taxon>Spermatophyta</taxon>
        <taxon>Magnoliopsida</taxon>
        <taxon>eudicotyledons</taxon>
        <taxon>Gunneridae</taxon>
        <taxon>Pentapetalae</taxon>
        <taxon>asterids</taxon>
        <taxon>lamiids</taxon>
        <taxon>Lamiales</taxon>
        <taxon>Oleaceae</taxon>
        <taxon>Oleeae</taxon>
        <taxon>Olea</taxon>
    </lineage>
</organism>
<dbReference type="Pfam" id="PF04864">
    <property type="entry name" value="Alliinase_C"/>
    <property type="match status" value="1"/>
</dbReference>
<dbReference type="OrthoDB" id="1736705at2759"/>
<accession>A0A8S0TGB9</accession>